<comment type="similarity">
    <text evidence="2">Belongs to the bacterial solute-binding protein 8 family.</text>
</comment>
<dbReference type="InterPro" id="IPR002491">
    <property type="entry name" value="ABC_transptr_periplasmic_BD"/>
</dbReference>
<accession>A0A7W5FEH8</accession>
<evidence type="ECO:0000256" key="2">
    <source>
        <dbReference type="ARBA" id="ARBA00008814"/>
    </source>
</evidence>
<evidence type="ECO:0000313" key="9">
    <source>
        <dbReference type="Proteomes" id="UP000590749"/>
    </source>
</evidence>
<dbReference type="Proteomes" id="UP000590749">
    <property type="component" value="Unassembled WGS sequence"/>
</dbReference>
<comment type="subcellular location">
    <subcellularLocation>
        <location evidence="1">Cell envelope</location>
    </subcellularLocation>
</comment>
<dbReference type="SUPFAM" id="SSF53807">
    <property type="entry name" value="Helical backbone' metal receptor"/>
    <property type="match status" value="1"/>
</dbReference>
<evidence type="ECO:0000256" key="1">
    <source>
        <dbReference type="ARBA" id="ARBA00004196"/>
    </source>
</evidence>
<evidence type="ECO:0000256" key="5">
    <source>
        <dbReference type="SAM" id="MobiDB-lite"/>
    </source>
</evidence>
<dbReference type="CDD" id="cd01146">
    <property type="entry name" value="FhuD"/>
    <property type="match status" value="1"/>
</dbReference>
<dbReference type="PANTHER" id="PTHR30532">
    <property type="entry name" value="IRON III DICITRATE-BINDING PERIPLASMIC PROTEIN"/>
    <property type="match status" value="1"/>
</dbReference>
<dbReference type="PROSITE" id="PS50983">
    <property type="entry name" value="FE_B12_PBP"/>
    <property type="match status" value="1"/>
</dbReference>
<gene>
    <name evidence="8" type="ORF">FHR83_003139</name>
</gene>
<evidence type="ECO:0000313" key="8">
    <source>
        <dbReference type="EMBL" id="MBB3095469.1"/>
    </source>
</evidence>
<dbReference type="PANTHER" id="PTHR30532:SF25">
    <property type="entry name" value="IRON(III) DICITRATE-BINDING PERIPLASMIC PROTEIN"/>
    <property type="match status" value="1"/>
</dbReference>
<keyword evidence="4 6" id="KW-0732">Signal</keyword>
<dbReference type="RefSeq" id="WP_183220249.1">
    <property type="nucleotide sequence ID" value="NZ_BMPW01000004.1"/>
</dbReference>
<dbReference type="EMBL" id="JACHXF010000006">
    <property type="protein sequence ID" value="MBB3095469.1"/>
    <property type="molecule type" value="Genomic_DNA"/>
</dbReference>
<comment type="caution">
    <text evidence="8">The sequence shown here is derived from an EMBL/GenBank/DDBJ whole genome shotgun (WGS) entry which is preliminary data.</text>
</comment>
<evidence type="ECO:0000256" key="3">
    <source>
        <dbReference type="ARBA" id="ARBA00022448"/>
    </source>
</evidence>
<reference evidence="8 9" key="1">
    <citation type="submission" date="2020-08" db="EMBL/GenBank/DDBJ databases">
        <title>Genomic Encyclopedia of Type Strains, Phase III (KMG-III): the genomes of soil and plant-associated and newly described type strains.</title>
        <authorList>
            <person name="Whitman W."/>
        </authorList>
    </citation>
    <scope>NUCLEOTIDE SEQUENCE [LARGE SCALE GENOMIC DNA]</scope>
    <source>
        <strain evidence="8 9">CECT 3287</strain>
    </source>
</reference>
<feature type="compositionally biased region" description="Low complexity" evidence="5">
    <location>
        <begin position="30"/>
        <end position="41"/>
    </location>
</feature>
<feature type="signal peptide" evidence="6">
    <location>
        <begin position="1"/>
        <end position="28"/>
    </location>
</feature>
<evidence type="ECO:0000256" key="6">
    <source>
        <dbReference type="SAM" id="SignalP"/>
    </source>
</evidence>
<organism evidence="8 9">
    <name type="scientific">Actinoplanes campanulatus</name>
    <dbReference type="NCBI Taxonomy" id="113559"/>
    <lineage>
        <taxon>Bacteria</taxon>
        <taxon>Bacillati</taxon>
        <taxon>Actinomycetota</taxon>
        <taxon>Actinomycetes</taxon>
        <taxon>Micromonosporales</taxon>
        <taxon>Micromonosporaceae</taxon>
        <taxon>Actinoplanes</taxon>
    </lineage>
</organism>
<protein>
    <submittedName>
        <fullName evidence="8">Iron complex transport system substrate-binding protein</fullName>
    </submittedName>
</protein>
<dbReference type="InterPro" id="IPR051313">
    <property type="entry name" value="Bact_iron-sidero_bind"/>
</dbReference>
<proteinExistence type="inferred from homology"/>
<dbReference type="GO" id="GO:0030288">
    <property type="term" value="C:outer membrane-bounded periplasmic space"/>
    <property type="evidence" value="ECO:0007669"/>
    <property type="project" value="TreeGrafter"/>
</dbReference>
<evidence type="ECO:0000256" key="4">
    <source>
        <dbReference type="ARBA" id="ARBA00022729"/>
    </source>
</evidence>
<feature type="domain" description="Fe/B12 periplasmic-binding" evidence="7">
    <location>
        <begin position="62"/>
        <end position="324"/>
    </location>
</feature>
<sequence length="324" mass="33237">MSRFTQRMGALLAAATVAAALGACSSEAEPAGSGASAAPASTTREITDASGAKVTVPSAPKNIVALAETDLDAALALGVTPIGASKSRQGDSVAGYLAPQLPNVKLVGEIVEPNIEAIATLDPKPDLILYGHFLDPDPAQIKDLNAIAPTVITSMVDSTWKDSLKGVANALNLEAKATEVLAAYDKKVADTKAAIAANGAAKVSLVRWNPQGPSYLQKQHFSSTIVEELGLKRPDAQLTEGTGPSDPVSLEKLDVLDADYIFLGTLNNDGAAALEQAKANASWNQLGAVKANKVVAVDGVPWTSRGGPIAAGIVLDDIVKTLKG</sequence>
<evidence type="ECO:0000259" key="7">
    <source>
        <dbReference type="PROSITE" id="PS50983"/>
    </source>
</evidence>
<dbReference type="PROSITE" id="PS51257">
    <property type="entry name" value="PROKAR_LIPOPROTEIN"/>
    <property type="match status" value="1"/>
</dbReference>
<dbReference type="AlphaFoldDB" id="A0A7W5FEH8"/>
<name>A0A7W5FEH8_9ACTN</name>
<keyword evidence="9" id="KW-1185">Reference proteome</keyword>
<feature type="region of interest" description="Disordered" evidence="5">
    <location>
        <begin position="30"/>
        <end position="52"/>
    </location>
</feature>
<dbReference type="Pfam" id="PF01497">
    <property type="entry name" value="Peripla_BP_2"/>
    <property type="match status" value="1"/>
</dbReference>
<keyword evidence="3" id="KW-0813">Transport</keyword>
<dbReference type="GO" id="GO:1901678">
    <property type="term" value="P:iron coordination entity transport"/>
    <property type="evidence" value="ECO:0007669"/>
    <property type="project" value="UniProtKB-ARBA"/>
</dbReference>
<dbReference type="Gene3D" id="3.40.50.1980">
    <property type="entry name" value="Nitrogenase molybdenum iron protein domain"/>
    <property type="match status" value="2"/>
</dbReference>
<feature type="chain" id="PRO_5031557206" evidence="6">
    <location>
        <begin position="29"/>
        <end position="324"/>
    </location>
</feature>